<dbReference type="Proteomes" id="UP000639772">
    <property type="component" value="Unassembled WGS sequence"/>
</dbReference>
<feature type="compositionally biased region" description="Basic and acidic residues" evidence="2">
    <location>
        <begin position="652"/>
        <end position="664"/>
    </location>
</feature>
<evidence type="ECO:0000256" key="1">
    <source>
        <dbReference type="SAM" id="Coils"/>
    </source>
</evidence>
<proteinExistence type="predicted"/>
<dbReference type="InterPro" id="IPR046934">
    <property type="entry name" value="PIR2-like"/>
</dbReference>
<feature type="region of interest" description="Disordered" evidence="2">
    <location>
        <begin position="633"/>
        <end position="664"/>
    </location>
</feature>
<organism evidence="4 5">
    <name type="scientific">Vanilla planifolia</name>
    <name type="common">Vanilla</name>
    <dbReference type="NCBI Taxonomy" id="51239"/>
    <lineage>
        <taxon>Eukaryota</taxon>
        <taxon>Viridiplantae</taxon>
        <taxon>Streptophyta</taxon>
        <taxon>Embryophyta</taxon>
        <taxon>Tracheophyta</taxon>
        <taxon>Spermatophyta</taxon>
        <taxon>Magnoliopsida</taxon>
        <taxon>Liliopsida</taxon>
        <taxon>Asparagales</taxon>
        <taxon>Orchidaceae</taxon>
        <taxon>Vanilloideae</taxon>
        <taxon>Vanilleae</taxon>
        <taxon>Vanilla</taxon>
    </lineage>
</organism>
<accession>A0A835P7R5</accession>
<feature type="coiled-coil region" evidence="1">
    <location>
        <begin position="563"/>
        <end position="590"/>
    </location>
</feature>
<reference evidence="4 5" key="1">
    <citation type="journal article" date="2020" name="Nat. Food">
        <title>A phased Vanilla planifolia genome enables genetic improvement of flavour and production.</title>
        <authorList>
            <person name="Hasing T."/>
            <person name="Tang H."/>
            <person name="Brym M."/>
            <person name="Khazi F."/>
            <person name="Huang T."/>
            <person name="Chambers A.H."/>
        </authorList>
    </citation>
    <scope>NUCLEOTIDE SEQUENCE [LARGE SCALE GENOMIC DNA]</scope>
    <source>
        <tissue evidence="4">Leaf</tissue>
    </source>
</reference>
<feature type="region of interest" description="Disordered" evidence="2">
    <location>
        <begin position="1"/>
        <end position="47"/>
    </location>
</feature>
<feature type="compositionally biased region" description="Basic and acidic residues" evidence="2">
    <location>
        <begin position="1"/>
        <end position="10"/>
    </location>
</feature>
<sequence length="687" mass="77233">MGVNAREKTLRAGAIGRKRNVPRPPPVTSLTSDPTNSKISSASFPTPVPSTDPGLVLAGSSTASALPSLNLNLGSPASAYNPNPAGFDESGWGYCTEEQLEEIVINNLDCVYKEAISRLVTLGYEETLALRAVLCNGHCCGAMDVISNIIQNALTYLNTEAGATAADGDPPAGAFSDLRRLEEYSLAGMVCLLQHSRPDLSRGEAMWCLLMSGLQVNRASTIELPSLPFPAYPLSNDASYPTASSCQFHAFGGDYFGGDAGATANGVVIQPTESIKRSDTPPALKSILKQHITEYCPEMKMLVRQRQQMEDEEAEDVVQSVLKRMESMRIQDEEDADKELQDQKKEMIMDLIRQIRELEGQVKERKEWAQQKAMQAARKLSSDLHELRILRLEREENQRIMKGKQALEDSTLKRLAEMETALKKASGQVDRANAVVKKLETQNAEIRAEMEASKLSASESVTACMEVTKREKKCLKKLMAWEKQKEKLQEEIAEKRKKIAQMQQQLTELQEATRHTEVRWRQEVKAKEEALVALEEEHRAKDVAEASCKRRQEGLRHKIGVDFQRYKDDVHRLEEELSRLRAIVAASQLNQTREADALKPLVESNPKVLPIARELPRNNNHRVLHLSTRHEISFRDESTRSSSKQLGLPNRDTNERDEYNDTRKVQSNIEHHINFTLRTAREEDEDI</sequence>
<dbReference type="AlphaFoldDB" id="A0A835P7R5"/>
<feature type="compositionally biased region" description="Polar residues" evidence="2">
    <location>
        <begin position="28"/>
        <end position="44"/>
    </location>
</feature>
<evidence type="ECO:0000313" key="5">
    <source>
        <dbReference type="Proteomes" id="UP000639772"/>
    </source>
</evidence>
<feature type="domain" description="PIR2-like helical" evidence="3">
    <location>
        <begin position="107"/>
        <end position="219"/>
    </location>
</feature>
<keyword evidence="1" id="KW-0175">Coiled coil</keyword>
<comment type="caution">
    <text evidence="4">The sequence shown here is derived from an EMBL/GenBank/DDBJ whole genome shotgun (WGS) entry which is preliminary data.</text>
</comment>
<gene>
    <name evidence="4" type="ORF">HPP92_027770</name>
</gene>
<evidence type="ECO:0000256" key="2">
    <source>
        <dbReference type="SAM" id="MobiDB-lite"/>
    </source>
</evidence>
<feature type="coiled-coil region" evidence="1">
    <location>
        <begin position="415"/>
        <end position="537"/>
    </location>
</feature>
<dbReference type="Pfam" id="PF20235">
    <property type="entry name" value="PIR2-like_helical"/>
    <property type="match status" value="1"/>
</dbReference>
<dbReference type="InterPro" id="IPR046527">
    <property type="entry name" value="PIR2-like_helical"/>
</dbReference>
<dbReference type="PANTHER" id="PTHR46405:SF3">
    <property type="entry name" value="RING_U-BOX SUPERFAMILY PROTEIN"/>
    <property type="match status" value="1"/>
</dbReference>
<dbReference type="EMBL" id="JADCNM010000293">
    <property type="protein sequence ID" value="KAG0448565.1"/>
    <property type="molecule type" value="Genomic_DNA"/>
</dbReference>
<protein>
    <recommendedName>
        <fullName evidence="3">PIR2-like helical domain-containing protein</fullName>
    </recommendedName>
</protein>
<evidence type="ECO:0000313" key="4">
    <source>
        <dbReference type="EMBL" id="KAG0448565.1"/>
    </source>
</evidence>
<evidence type="ECO:0000259" key="3">
    <source>
        <dbReference type="Pfam" id="PF20235"/>
    </source>
</evidence>
<name>A0A835P7R5_VANPL</name>
<dbReference type="OrthoDB" id="1711136at2759"/>
<dbReference type="PANTHER" id="PTHR46405">
    <property type="entry name" value="OS05G0141500 PROTEIN"/>
    <property type="match status" value="1"/>
</dbReference>